<keyword evidence="8" id="KW-0508">mRNA splicing</keyword>
<feature type="domain" description="DEAD-box RNA helicase Q" evidence="15">
    <location>
        <begin position="232"/>
        <end position="260"/>
    </location>
</feature>
<sequence>MHSADVTNPMKPPVFVAKAERERLAVERRQAAGRDRDRGHEEHDESSRDRRGHRKRGRSGDHNWDRRRELNRPEETAARERQDELDAIKEQYLGSGKPKKRAIAKPSDKFRFSFDWERSDDTSCGGGIIDGQSPHGAARLLFSRGFLAGIDRREQKKAAAAAAAHERRRKVGAENDKQAPAGGALYDAACDMPVGRHWSEKAPEEMTDRDWRIFLEDFSISCKGSRVPRPMRSWSESGLGAELLRAVEDAGYTKPSPIQMAAIPLVLQQRDAIGVAGTGSGKTAAFVLPMLAYIARCLPPLTMANKDEGPYAVVLVPTHELAKQIEEETLKFAAYLGINKVVAIVGGEDIECQRLRYQDGCEIMVATPGRLLDLLERRYLADRMIDMGFEPQVAGILDVMPWSNLKPKSSEDEEELQGKRVYRRTTYMFSATMPPAVERLARKYLLDPVVVTIGTPSTATDLITQTVIMVKESEKMRRLQRMLRDLRDKQAAIVFCNTKKKVDSCARGLENAGFRVTALHGDMSSNERNISLEGFRNRRFNVLVATEVVARGIDIADVAQVNYDMPCSIDSYTHRIGRTGRAGRKGVATSFLTLEDTDIFFDLKQMLVQSNSHVPPELARHKASKVKPAGSIHDRPPR</sequence>
<evidence type="ECO:0000256" key="6">
    <source>
        <dbReference type="ARBA" id="ARBA00022840"/>
    </source>
</evidence>
<dbReference type="PANTHER" id="PTHR47958">
    <property type="entry name" value="ATP-DEPENDENT RNA HELICASE DBP3"/>
    <property type="match status" value="1"/>
</dbReference>
<dbReference type="PROSITE" id="PS51192">
    <property type="entry name" value="HELICASE_ATP_BIND_1"/>
    <property type="match status" value="1"/>
</dbReference>
<evidence type="ECO:0000256" key="11">
    <source>
        <dbReference type="PROSITE-ProRule" id="PRU00552"/>
    </source>
</evidence>
<keyword evidence="6" id="KW-0067">ATP-binding</keyword>
<dbReference type="PROSITE" id="PS51195">
    <property type="entry name" value="Q_MOTIF"/>
    <property type="match status" value="1"/>
</dbReference>
<dbReference type="Pfam" id="PF00271">
    <property type="entry name" value="Helicase_C"/>
    <property type="match status" value="1"/>
</dbReference>
<dbReference type="GO" id="GO:0016787">
    <property type="term" value="F:hydrolase activity"/>
    <property type="evidence" value="ECO:0007669"/>
    <property type="project" value="UniProtKB-KW"/>
</dbReference>
<comment type="similarity">
    <text evidence="9">Belongs to the DEAD box helicase family. DDX23/PRP28 subfamily.</text>
</comment>
<dbReference type="CDD" id="cd18787">
    <property type="entry name" value="SF2_C_DEAD"/>
    <property type="match status" value="1"/>
</dbReference>
<dbReference type="GO" id="GO:0003724">
    <property type="term" value="F:RNA helicase activity"/>
    <property type="evidence" value="ECO:0007669"/>
    <property type="project" value="UniProtKB-EC"/>
</dbReference>
<organism evidence="16 17">
    <name type="scientific">Panicum virgatum</name>
    <name type="common">Blackwell switchgrass</name>
    <dbReference type="NCBI Taxonomy" id="38727"/>
    <lineage>
        <taxon>Eukaryota</taxon>
        <taxon>Viridiplantae</taxon>
        <taxon>Streptophyta</taxon>
        <taxon>Embryophyta</taxon>
        <taxon>Tracheophyta</taxon>
        <taxon>Spermatophyta</taxon>
        <taxon>Magnoliopsida</taxon>
        <taxon>Liliopsida</taxon>
        <taxon>Poales</taxon>
        <taxon>Poaceae</taxon>
        <taxon>PACMAD clade</taxon>
        <taxon>Panicoideae</taxon>
        <taxon>Panicodae</taxon>
        <taxon>Paniceae</taxon>
        <taxon>Panicinae</taxon>
        <taxon>Panicum</taxon>
        <taxon>Panicum sect. Hiantes</taxon>
    </lineage>
</organism>
<evidence type="ECO:0000256" key="10">
    <source>
        <dbReference type="ARBA" id="ARBA00047984"/>
    </source>
</evidence>
<keyword evidence="3" id="KW-0547">Nucleotide-binding</keyword>
<keyword evidence="7" id="KW-0694">RNA-binding</keyword>
<comment type="caution">
    <text evidence="16">The sequence shown here is derived from an EMBL/GenBank/DDBJ whole genome shotgun (WGS) entry which is preliminary data.</text>
</comment>
<feature type="compositionally biased region" description="Basic and acidic residues" evidence="12">
    <location>
        <begin position="18"/>
        <end position="49"/>
    </location>
</feature>
<feature type="compositionally biased region" description="Basic and acidic residues" evidence="12">
    <location>
        <begin position="58"/>
        <end position="82"/>
    </location>
</feature>
<dbReference type="SMART" id="SM00487">
    <property type="entry name" value="DEXDc"/>
    <property type="match status" value="1"/>
</dbReference>
<evidence type="ECO:0000256" key="7">
    <source>
        <dbReference type="ARBA" id="ARBA00022884"/>
    </source>
</evidence>
<dbReference type="CDD" id="cd17945">
    <property type="entry name" value="DEADc_DDX23"/>
    <property type="match status" value="1"/>
</dbReference>
<dbReference type="GO" id="GO:0008380">
    <property type="term" value="P:RNA splicing"/>
    <property type="evidence" value="ECO:0007669"/>
    <property type="project" value="UniProtKB-KW"/>
</dbReference>
<dbReference type="SMART" id="SM00490">
    <property type="entry name" value="HELICc"/>
    <property type="match status" value="1"/>
</dbReference>
<evidence type="ECO:0000313" key="16">
    <source>
        <dbReference type="EMBL" id="KAG2563462.1"/>
    </source>
</evidence>
<name>A0A8T0PT06_PANVG</name>
<dbReference type="GO" id="GO:0003723">
    <property type="term" value="F:RNA binding"/>
    <property type="evidence" value="ECO:0007669"/>
    <property type="project" value="UniProtKB-KW"/>
</dbReference>
<evidence type="ECO:0000259" key="14">
    <source>
        <dbReference type="PROSITE" id="PS51194"/>
    </source>
</evidence>
<dbReference type="SUPFAM" id="SSF52540">
    <property type="entry name" value="P-loop containing nucleoside triphosphate hydrolases"/>
    <property type="match status" value="1"/>
</dbReference>
<dbReference type="InterPro" id="IPR014014">
    <property type="entry name" value="RNA_helicase_DEAD_Q_motif"/>
</dbReference>
<dbReference type="GO" id="GO:0006397">
    <property type="term" value="P:mRNA processing"/>
    <property type="evidence" value="ECO:0007669"/>
    <property type="project" value="UniProtKB-KW"/>
</dbReference>
<feature type="domain" description="Helicase C-terminal" evidence="14">
    <location>
        <begin position="478"/>
        <end position="622"/>
    </location>
</feature>
<dbReference type="InterPro" id="IPR057479">
    <property type="entry name" value="PRP28/DDX23-like_helical"/>
</dbReference>
<dbReference type="InterPro" id="IPR027417">
    <property type="entry name" value="P-loop_NTPase"/>
</dbReference>
<keyword evidence="4" id="KW-0378">Hydrolase</keyword>
<evidence type="ECO:0000256" key="1">
    <source>
        <dbReference type="ARBA" id="ARBA00012552"/>
    </source>
</evidence>
<evidence type="ECO:0000256" key="12">
    <source>
        <dbReference type="SAM" id="MobiDB-lite"/>
    </source>
</evidence>
<feature type="region of interest" description="Disordered" evidence="12">
    <location>
        <begin position="1"/>
        <end position="82"/>
    </location>
</feature>
<evidence type="ECO:0000256" key="4">
    <source>
        <dbReference type="ARBA" id="ARBA00022801"/>
    </source>
</evidence>
<protein>
    <recommendedName>
        <fullName evidence="1">RNA helicase</fullName>
        <ecNumber evidence="1">3.6.4.13</ecNumber>
    </recommendedName>
</protein>
<dbReference type="Gene3D" id="3.40.50.300">
    <property type="entry name" value="P-loop containing nucleotide triphosphate hydrolases"/>
    <property type="match status" value="2"/>
</dbReference>
<dbReference type="EC" id="3.6.4.13" evidence="1"/>
<dbReference type="PROSITE" id="PS51194">
    <property type="entry name" value="HELICASE_CTER"/>
    <property type="match status" value="1"/>
</dbReference>
<accession>A0A8T0PT06</accession>
<evidence type="ECO:0000256" key="5">
    <source>
        <dbReference type="ARBA" id="ARBA00022806"/>
    </source>
</evidence>
<dbReference type="GO" id="GO:0005524">
    <property type="term" value="F:ATP binding"/>
    <property type="evidence" value="ECO:0007669"/>
    <property type="project" value="UniProtKB-KW"/>
</dbReference>
<dbReference type="Proteomes" id="UP000823388">
    <property type="component" value="Chromosome 8K"/>
</dbReference>
<evidence type="ECO:0000259" key="15">
    <source>
        <dbReference type="PROSITE" id="PS51195"/>
    </source>
</evidence>
<reference evidence="16" key="1">
    <citation type="submission" date="2020-05" db="EMBL/GenBank/DDBJ databases">
        <title>WGS assembly of Panicum virgatum.</title>
        <authorList>
            <person name="Lovell J.T."/>
            <person name="Jenkins J."/>
            <person name="Shu S."/>
            <person name="Juenger T.E."/>
            <person name="Schmutz J."/>
        </authorList>
    </citation>
    <scope>NUCLEOTIDE SEQUENCE</scope>
    <source>
        <strain evidence="16">AP13</strain>
    </source>
</reference>
<feature type="region of interest" description="Disordered" evidence="12">
    <location>
        <begin position="614"/>
        <end position="638"/>
    </location>
</feature>
<comment type="catalytic activity">
    <reaction evidence="10">
        <text>ATP + H2O = ADP + phosphate + H(+)</text>
        <dbReference type="Rhea" id="RHEA:13065"/>
        <dbReference type="ChEBI" id="CHEBI:15377"/>
        <dbReference type="ChEBI" id="CHEBI:15378"/>
        <dbReference type="ChEBI" id="CHEBI:30616"/>
        <dbReference type="ChEBI" id="CHEBI:43474"/>
        <dbReference type="ChEBI" id="CHEBI:456216"/>
        <dbReference type="EC" id="3.6.4.13"/>
    </reaction>
</comment>
<evidence type="ECO:0000256" key="9">
    <source>
        <dbReference type="ARBA" id="ARBA00037954"/>
    </source>
</evidence>
<gene>
    <name evidence="16" type="ORF">PVAP13_8KG351100</name>
</gene>
<dbReference type="AlphaFoldDB" id="A0A8T0PT06"/>
<keyword evidence="5" id="KW-0347">Helicase</keyword>
<dbReference type="Pfam" id="PF00270">
    <property type="entry name" value="DEAD"/>
    <property type="match status" value="1"/>
</dbReference>
<dbReference type="EMBL" id="CM029051">
    <property type="protein sequence ID" value="KAG2563462.1"/>
    <property type="molecule type" value="Genomic_DNA"/>
</dbReference>
<dbReference type="InterPro" id="IPR001650">
    <property type="entry name" value="Helicase_C-like"/>
</dbReference>
<keyword evidence="2" id="KW-0507">mRNA processing</keyword>
<evidence type="ECO:0000256" key="2">
    <source>
        <dbReference type="ARBA" id="ARBA00022664"/>
    </source>
</evidence>
<evidence type="ECO:0000256" key="3">
    <source>
        <dbReference type="ARBA" id="ARBA00022741"/>
    </source>
</evidence>
<dbReference type="InterPro" id="IPR014001">
    <property type="entry name" value="Helicase_ATP-bd"/>
</dbReference>
<evidence type="ECO:0000259" key="13">
    <source>
        <dbReference type="PROSITE" id="PS51192"/>
    </source>
</evidence>
<dbReference type="Pfam" id="PF25430">
    <property type="entry name" value="DDX23"/>
    <property type="match status" value="1"/>
</dbReference>
<feature type="short sequence motif" description="Q motif" evidence="11">
    <location>
        <begin position="232"/>
        <end position="260"/>
    </location>
</feature>
<keyword evidence="17" id="KW-1185">Reference proteome</keyword>
<dbReference type="InterPro" id="IPR011545">
    <property type="entry name" value="DEAD/DEAH_box_helicase_dom"/>
</dbReference>
<proteinExistence type="inferred from homology"/>
<feature type="domain" description="Helicase ATP-binding" evidence="13">
    <location>
        <begin position="263"/>
        <end position="451"/>
    </location>
</feature>
<evidence type="ECO:0000313" key="17">
    <source>
        <dbReference type="Proteomes" id="UP000823388"/>
    </source>
</evidence>
<evidence type="ECO:0000256" key="8">
    <source>
        <dbReference type="ARBA" id="ARBA00023187"/>
    </source>
</evidence>